<dbReference type="AlphaFoldDB" id="A0A1H8UGR8"/>
<feature type="transmembrane region" description="Helical" evidence="1">
    <location>
        <begin position="315"/>
        <end position="336"/>
    </location>
</feature>
<keyword evidence="1" id="KW-0472">Membrane</keyword>
<sequence>MTINQTTAGLNDAGTDASASARRTDVILIRLSKAVAVLFAVALTTIVFKVFLGIATEPKPLGGIDLAKMPDAFMPWTPVYYPLILAALFAWWRWPSNIIKPGAWALLRGGFVMAQIAVVCIFVCFLCAQIGQLTLTIPFALSAELWKMLLSSVAAALSYTLTYAMFFATSLFPLAIAFGLILALMTQSLRRRLVGDAEQGIDESHADAFVTWQPSRSPGVHFDRPIEQRIFAGWPSVLAGGFVLVLLLLSFLTMGPFILMMWAHGLISTAIPCLIIGASFRWLGFGWSSCAVAGGLLSLYFGYDSMQHNGFLTGQLISAPPVVGATMGGFWIFNAIHPRHRQRPA</sequence>
<dbReference type="OrthoDB" id="8264656at2"/>
<evidence type="ECO:0000313" key="2">
    <source>
        <dbReference type="EMBL" id="SEP02419.1"/>
    </source>
</evidence>
<keyword evidence="1" id="KW-1133">Transmembrane helix</keyword>
<dbReference type="EMBL" id="FODT01000007">
    <property type="protein sequence ID" value="SEP02419.1"/>
    <property type="molecule type" value="Genomic_DNA"/>
</dbReference>
<keyword evidence="1" id="KW-0812">Transmembrane</keyword>
<keyword evidence="3" id="KW-1185">Reference proteome</keyword>
<dbReference type="Proteomes" id="UP000199615">
    <property type="component" value="Unassembled WGS sequence"/>
</dbReference>
<name>A0A1H8UGR8_9BRAD</name>
<feature type="transmembrane region" description="Helical" evidence="1">
    <location>
        <begin position="161"/>
        <end position="184"/>
    </location>
</feature>
<proteinExistence type="predicted"/>
<evidence type="ECO:0000313" key="3">
    <source>
        <dbReference type="Proteomes" id="UP000199615"/>
    </source>
</evidence>
<reference evidence="3" key="1">
    <citation type="submission" date="2016-10" db="EMBL/GenBank/DDBJ databases">
        <authorList>
            <person name="Varghese N."/>
            <person name="Submissions S."/>
        </authorList>
    </citation>
    <scope>NUCLEOTIDE SEQUENCE [LARGE SCALE GENOMIC DNA]</scope>
    <source>
        <strain evidence="3">DSM 123</strain>
    </source>
</reference>
<gene>
    <name evidence="2" type="ORF">SAMN05444123_10744</name>
</gene>
<feature type="transmembrane region" description="Helical" evidence="1">
    <location>
        <begin position="112"/>
        <end position="141"/>
    </location>
</feature>
<evidence type="ECO:0000256" key="1">
    <source>
        <dbReference type="SAM" id="Phobius"/>
    </source>
</evidence>
<accession>A0A1H8UGR8</accession>
<organism evidence="2 3">
    <name type="scientific">Rhodopseudomonas pseudopalustris</name>
    <dbReference type="NCBI Taxonomy" id="1513892"/>
    <lineage>
        <taxon>Bacteria</taxon>
        <taxon>Pseudomonadati</taxon>
        <taxon>Pseudomonadota</taxon>
        <taxon>Alphaproteobacteria</taxon>
        <taxon>Hyphomicrobiales</taxon>
        <taxon>Nitrobacteraceae</taxon>
        <taxon>Rhodopseudomonas</taxon>
    </lineage>
</organism>
<feature type="transmembrane region" description="Helical" evidence="1">
    <location>
        <begin position="282"/>
        <end position="303"/>
    </location>
</feature>
<protein>
    <submittedName>
        <fullName evidence="2">Uncharacterized protein</fullName>
    </submittedName>
</protein>
<feature type="transmembrane region" description="Helical" evidence="1">
    <location>
        <begin position="31"/>
        <end position="52"/>
    </location>
</feature>
<feature type="transmembrane region" description="Helical" evidence="1">
    <location>
        <begin position="231"/>
        <end position="251"/>
    </location>
</feature>
<feature type="transmembrane region" description="Helical" evidence="1">
    <location>
        <begin position="257"/>
        <end position="275"/>
    </location>
</feature>
<dbReference type="RefSeq" id="WP_092684695.1">
    <property type="nucleotide sequence ID" value="NZ_FODT01000007.1"/>
</dbReference>
<feature type="transmembrane region" description="Helical" evidence="1">
    <location>
        <begin position="72"/>
        <end position="92"/>
    </location>
</feature>